<accession>B4GQV5</accession>
<dbReference type="AlphaFoldDB" id="B4GQV5"/>
<protein>
    <submittedName>
        <fullName evidence="1">GL25105</fullName>
    </submittedName>
</protein>
<evidence type="ECO:0000313" key="2">
    <source>
        <dbReference type="Proteomes" id="UP000008744"/>
    </source>
</evidence>
<name>B4GQV5_DROPE</name>
<gene>
    <name evidence="1" type="primary">Dper\GL25105</name>
    <name evidence="1" type="ORF">Dper_GL25105</name>
</gene>
<proteinExistence type="predicted"/>
<organism evidence="2">
    <name type="scientific">Drosophila persimilis</name>
    <name type="common">Fruit fly</name>
    <dbReference type="NCBI Taxonomy" id="7234"/>
    <lineage>
        <taxon>Eukaryota</taxon>
        <taxon>Metazoa</taxon>
        <taxon>Ecdysozoa</taxon>
        <taxon>Arthropoda</taxon>
        <taxon>Hexapoda</taxon>
        <taxon>Insecta</taxon>
        <taxon>Pterygota</taxon>
        <taxon>Neoptera</taxon>
        <taxon>Endopterygota</taxon>
        <taxon>Diptera</taxon>
        <taxon>Brachycera</taxon>
        <taxon>Muscomorpha</taxon>
        <taxon>Ephydroidea</taxon>
        <taxon>Drosophilidae</taxon>
        <taxon>Drosophila</taxon>
        <taxon>Sophophora</taxon>
    </lineage>
</organism>
<dbReference type="Proteomes" id="UP000008744">
    <property type="component" value="Unassembled WGS sequence"/>
</dbReference>
<sequence length="100" mass="10820">MPPFGAHCSSPLTVKVVAVAARIMRFVGVASVRFDGASACRQNWIPDSVAEVRLTRSDGESSRRVLTARACACGHDDMYVHCVLGWGSVCSMGWMAARFQ</sequence>
<dbReference type="HOGENOM" id="CLU_2308915_0_0_1"/>
<dbReference type="EMBL" id="CH479188">
    <property type="protein sequence ID" value="EDW40140.1"/>
    <property type="molecule type" value="Genomic_DNA"/>
</dbReference>
<reference evidence="1 2" key="1">
    <citation type="journal article" date="2007" name="Nature">
        <title>Evolution of genes and genomes on the Drosophila phylogeny.</title>
        <authorList>
            <consortium name="Drosophila 12 Genomes Consortium"/>
            <person name="Clark A.G."/>
            <person name="Eisen M.B."/>
            <person name="Smith D.R."/>
            <person name="Bergman C.M."/>
            <person name="Oliver B."/>
            <person name="Markow T.A."/>
            <person name="Kaufman T.C."/>
            <person name="Kellis M."/>
            <person name="Gelbart W."/>
            <person name="Iyer V.N."/>
            <person name="Pollard D.A."/>
            <person name="Sackton T.B."/>
            <person name="Larracuente A.M."/>
            <person name="Singh N.D."/>
            <person name="Abad J.P."/>
            <person name="Abt D.N."/>
            <person name="Adryan B."/>
            <person name="Aguade M."/>
            <person name="Akashi H."/>
            <person name="Anderson W.W."/>
            <person name="Aquadro C.F."/>
            <person name="Ardell D.H."/>
            <person name="Arguello R."/>
            <person name="Artieri C.G."/>
            <person name="Barbash D.A."/>
            <person name="Barker D."/>
            <person name="Barsanti P."/>
            <person name="Batterham P."/>
            <person name="Batzoglou S."/>
            <person name="Begun D."/>
            <person name="Bhutkar A."/>
            <person name="Blanco E."/>
            <person name="Bosak S.A."/>
            <person name="Bradley R.K."/>
            <person name="Brand A.D."/>
            <person name="Brent M.R."/>
            <person name="Brooks A.N."/>
            <person name="Brown R.H."/>
            <person name="Butlin R.K."/>
            <person name="Caggese C."/>
            <person name="Calvi B.R."/>
            <person name="Bernardo de Carvalho A."/>
            <person name="Caspi A."/>
            <person name="Castrezana S."/>
            <person name="Celniker S.E."/>
            <person name="Chang J.L."/>
            <person name="Chapple C."/>
            <person name="Chatterji S."/>
            <person name="Chinwalla A."/>
            <person name="Civetta A."/>
            <person name="Clifton S.W."/>
            <person name="Comeron J.M."/>
            <person name="Costello J.C."/>
            <person name="Coyne J.A."/>
            <person name="Daub J."/>
            <person name="David R.G."/>
            <person name="Delcher A.L."/>
            <person name="Delehaunty K."/>
            <person name="Do C.B."/>
            <person name="Ebling H."/>
            <person name="Edwards K."/>
            <person name="Eickbush T."/>
            <person name="Evans J.D."/>
            <person name="Filipski A."/>
            <person name="Findeiss S."/>
            <person name="Freyhult E."/>
            <person name="Fulton L."/>
            <person name="Fulton R."/>
            <person name="Garcia A.C."/>
            <person name="Gardiner A."/>
            <person name="Garfield D.A."/>
            <person name="Garvin B.E."/>
            <person name="Gibson G."/>
            <person name="Gilbert D."/>
            <person name="Gnerre S."/>
            <person name="Godfrey J."/>
            <person name="Good R."/>
            <person name="Gotea V."/>
            <person name="Gravely B."/>
            <person name="Greenberg A.J."/>
            <person name="Griffiths-Jones S."/>
            <person name="Gross S."/>
            <person name="Guigo R."/>
            <person name="Gustafson E.A."/>
            <person name="Haerty W."/>
            <person name="Hahn M.W."/>
            <person name="Halligan D.L."/>
            <person name="Halpern A.L."/>
            <person name="Halter G.M."/>
            <person name="Han M.V."/>
            <person name="Heger A."/>
            <person name="Hillier L."/>
            <person name="Hinrichs A.S."/>
            <person name="Holmes I."/>
            <person name="Hoskins R.A."/>
            <person name="Hubisz M.J."/>
            <person name="Hultmark D."/>
            <person name="Huntley M.A."/>
            <person name="Jaffe D.B."/>
            <person name="Jagadeeshan S."/>
            <person name="Jeck W.R."/>
            <person name="Johnson J."/>
            <person name="Jones C.D."/>
            <person name="Jordan W.C."/>
            <person name="Karpen G.H."/>
            <person name="Kataoka E."/>
            <person name="Keightley P.D."/>
            <person name="Kheradpour P."/>
            <person name="Kirkness E.F."/>
            <person name="Koerich L.B."/>
            <person name="Kristiansen K."/>
            <person name="Kudrna D."/>
            <person name="Kulathinal R.J."/>
            <person name="Kumar S."/>
            <person name="Kwok R."/>
            <person name="Lander E."/>
            <person name="Langley C.H."/>
            <person name="Lapoint R."/>
            <person name="Lazzaro B.P."/>
            <person name="Lee S.J."/>
            <person name="Levesque L."/>
            <person name="Li R."/>
            <person name="Lin C.F."/>
            <person name="Lin M.F."/>
            <person name="Lindblad-Toh K."/>
            <person name="Llopart A."/>
            <person name="Long M."/>
            <person name="Low L."/>
            <person name="Lozovsky E."/>
            <person name="Lu J."/>
            <person name="Luo M."/>
            <person name="Machado C.A."/>
            <person name="Makalowski W."/>
            <person name="Marzo M."/>
            <person name="Matsuda M."/>
            <person name="Matzkin L."/>
            <person name="McAllister B."/>
            <person name="McBride C.S."/>
            <person name="McKernan B."/>
            <person name="McKernan K."/>
            <person name="Mendez-Lago M."/>
            <person name="Minx P."/>
            <person name="Mollenhauer M.U."/>
            <person name="Montooth K."/>
            <person name="Mount S.M."/>
            <person name="Mu X."/>
            <person name="Myers E."/>
            <person name="Negre B."/>
            <person name="Newfeld S."/>
            <person name="Nielsen R."/>
            <person name="Noor M.A."/>
            <person name="O'Grady P."/>
            <person name="Pachter L."/>
            <person name="Papaceit M."/>
            <person name="Parisi M.J."/>
            <person name="Parisi M."/>
            <person name="Parts L."/>
            <person name="Pedersen J.S."/>
            <person name="Pesole G."/>
            <person name="Phillippy A.M."/>
            <person name="Ponting C.P."/>
            <person name="Pop M."/>
            <person name="Porcelli D."/>
            <person name="Powell J.R."/>
            <person name="Prohaska S."/>
            <person name="Pruitt K."/>
            <person name="Puig M."/>
            <person name="Quesneville H."/>
            <person name="Ram K.R."/>
            <person name="Rand D."/>
            <person name="Rasmussen M.D."/>
            <person name="Reed L.K."/>
            <person name="Reenan R."/>
            <person name="Reily A."/>
            <person name="Remington K.A."/>
            <person name="Rieger T.T."/>
            <person name="Ritchie M.G."/>
            <person name="Robin C."/>
            <person name="Rogers Y.H."/>
            <person name="Rohde C."/>
            <person name="Rozas J."/>
            <person name="Rubenfield M.J."/>
            <person name="Ruiz A."/>
            <person name="Russo S."/>
            <person name="Salzberg S.L."/>
            <person name="Sanchez-Gracia A."/>
            <person name="Saranga D.J."/>
            <person name="Sato H."/>
            <person name="Schaeffer S.W."/>
            <person name="Schatz M.C."/>
            <person name="Schlenke T."/>
            <person name="Schwartz R."/>
            <person name="Segarra C."/>
            <person name="Singh R.S."/>
            <person name="Sirot L."/>
            <person name="Sirota M."/>
            <person name="Sisneros N.B."/>
            <person name="Smith C.D."/>
            <person name="Smith T.F."/>
            <person name="Spieth J."/>
            <person name="Stage D.E."/>
            <person name="Stark A."/>
            <person name="Stephan W."/>
            <person name="Strausberg R.L."/>
            <person name="Strempel S."/>
            <person name="Sturgill D."/>
            <person name="Sutton G."/>
            <person name="Sutton G.G."/>
            <person name="Tao W."/>
            <person name="Teichmann S."/>
            <person name="Tobari Y.N."/>
            <person name="Tomimura Y."/>
            <person name="Tsolas J.M."/>
            <person name="Valente V.L."/>
            <person name="Venter E."/>
            <person name="Venter J.C."/>
            <person name="Vicario S."/>
            <person name="Vieira F.G."/>
            <person name="Vilella A.J."/>
            <person name="Villasante A."/>
            <person name="Walenz B."/>
            <person name="Wang J."/>
            <person name="Wasserman M."/>
            <person name="Watts T."/>
            <person name="Wilson D."/>
            <person name="Wilson R.K."/>
            <person name="Wing R.A."/>
            <person name="Wolfner M.F."/>
            <person name="Wong A."/>
            <person name="Wong G.K."/>
            <person name="Wu C.I."/>
            <person name="Wu G."/>
            <person name="Yamamoto D."/>
            <person name="Yang H.P."/>
            <person name="Yang S.P."/>
            <person name="Yorke J.A."/>
            <person name="Yoshida K."/>
            <person name="Zdobnov E."/>
            <person name="Zhang P."/>
            <person name="Zhang Y."/>
            <person name="Zimin A.V."/>
            <person name="Baldwin J."/>
            <person name="Abdouelleil A."/>
            <person name="Abdulkadir J."/>
            <person name="Abebe A."/>
            <person name="Abera B."/>
            <person name="Abreu J."/>
            <person name="Acer S.C."/>
            <person name="Aftuck L."/>
            <person name="Alexander A."/>
            <person name="An P."/>
            <person name="Anderson E."/>
            <person name="Anderson S."/>
            <person name="Arachi H."/>
            <person name="Azer M."/>
            <person name="Bachantsang P."/>
            <person name="Barry A."/>
            <person name="Bayul T."/>
            <person name="Berlin A."/>
            <person name="Bessette D."/>
            <person name="Bloom T."/>
            <person name="Blye J."/>
            <person name="Boguslavskiy L."/>
            <person name="Bonnet C."/>
            <person name="Boukhgalter B."/>
            <person name="Bourzgui I."/>
            <person name="Brown A."/>
            <person name="Cahill P."/>
            <person name="Channer S."/>
            <person name="Cheshatsang Y."/>
            <person name="Chuda L."/>
            <person name="Citroen M."/>
            <person name="Collymore A."/>
            <person name="Cooke P."/>
            <person name="Costello M."/>
            <person name="D'Aco K."/>
            <person name="Daza R."/>
            <person name="De Haan G."/>
            <person name="DeGray S."/>
            <person name="DeMaso C."/>
            <person name="Dhargay N."/>
            <person name="Dooley K."/>
            <person name="Dooley E."/>
            <person name="Doricent M."/>
            <person name="Dorje P."/>
            <person name="Dorjee K."/>
            <person name="Dupes A."/>
            <person name="Elong R."/>
            <person name="Falk J."/>
            <person name="Farina A."/>
            <person name="Faro S."/>
            <person name="Ferguson D."/>
            <person name="Fisher S."/>
            <person name="Foley C.D."/>
            <person name="Franke A."/>
            <person name="Friedrich D."/>
            <person name="Gadbois L."/>
            <person name="Gearin G."/>
            <person name="Gearin C.R."/>
            <person name="Giannoukos G."/>
            <person name="Goode T."/>
            <person name="Graham J."/>
            <person name="Grandbois E."/>
            <person name="Grewal S."/>
            <person name="Gyaltsen K."/>
            <person name="Hafez N."/>
            <person name="Hagos B."/>
            <person name="Hall J."/>
            <person name="Henson C."/>
            <person name="Hollinger A."/>
            <person name="Honan T."/>
            <person name="Huard M.D."/>
            <person name="Hughes L."/>
            <person name="Hurhula B."/>
            <person name="Husby M.E."/>
            <person name="Kamat A."/>
            <person name="Kanga B."/>
            <person name="Kashin S."/>
            <person name="Khazanovich D."/>
            <person name="Kisner P."/>
            <person name="Lance K."/>
            <person name="Lara M."/>
            <person name="Lee W."/>
            <person name="Lennon N."/>
            <person name="Letendre F."/>
            <person name="LeVine R."/>
            <person name="Lipovsky A."/>
            <person name="Liu X."/>
            <person name="Liu J."/>
            <person name="Liu S."/>
            <person name="Lokyitsang T."/>
            <person name="Lokyitsang Y."/>
            <person name="Lubonja R."/>
            <person name="Lui A."/>
            <person name="MacDonald P."/>
            <person name="Magnisalis V."/>
            <person name="Maru K."/>
            <person name="Matthews C."/>
            <person name="McCusker W."/>
            <person name="McDonough S."/>
            <person name="Mehta T."/>
            <person name="Meldrim J."/>
            <person name="Meneus L."/>
            <person name="Mihai O."/>
            <person name="Mihalev A."/>
            <person name="Mihova T."/>
            <person name="Mittelman R."/>
            <person name="Mlenga V."/>
            <person name="Montmayeur A."/>
            <person name="Mulrain L."/>
            <person name="Navidi A."/>
            <person name="Naylor J."/>
            <person name="Negash T."/>
            <person name="Nguyen T."/>
            <person name="Nguyen N."/>
            <person name="Nicol R."/>
            <person name="Norbu C."/>
            <person name="Norbu N."/>
            <person name="Novod N."/>
            <person name="O'Neill B."/>
            <person name="Osman S."/>
            <person name="Markiewicz E."/>
            <person name="Oyono O.L."/>
            <person name="Patti C."/>
            <person name="Phunkhang P."/>
            <person name="Pierre F."/>
            <person name="Priest M."/>
            <person name="Raghuraman S."/>
            <person name="Rege F."/>
            <person name="Reyes R."/>
            <person name="Rise C."/>
            <person name="Rogov P."/>
            <person name="Ross K."/>
            <person name="Ryan E."/>
            <person name="Settipalli S."/>
            <person name="Shea T."/>
            <person name="Sherpa N."/>
            <person name="Shi L."/>
            <person name="Shih D."/>
            <person name="Sparrow T."/>
            <person name="Spaulding J."/>
            <person name="Stalker J."/>
            <person name="Stange-Thomann N."/>
            <person name="Stavropoulos S."/>
            <person name="Stone C."/>
            <person name="Strader C."/>
            <person name="Tesfaye S."/>
            <person name="Thomson T."/>
            <person name="Thoulutsang Y."/>
            <person name="Thoulutsang D."/>
            <person name="Topham K."/>
            <person name="Topping I."/>
            <person name="Tsamla T."/>
            <person name="Vassiliev H."/>
            <person name="Vo A."/>
            <person name="Wangchuk T."/>
            <person name="Wangdi T."/>
            <person name="Weiand M."/>
            <person name="Wilkinson J."/>
            <person name="Wilson A."/>
            <person name="Yadav S."/>
            <person name="Young G."/>
            <person name="Yu Q."/>
            <person name="Zembek L."/>
            <person name="Zhong D."/>
            <person name="Zimmer A."/>
            <person name="Zwirko Z."/>
            <person name="Jaffe D.B."/>
            <person name="Alvarez P."/>
            <person name="Brockman W."/>
            <person name="Butler J."/>
            <person name="Chin C."/>
            <person name="Gnerre S."/>
            <person name="Grabherr M."/>
            <person name="Kleber M."/>
            <person name="Mauceli E."/>
            <person name="MacCallum I."/>
        </authorList>
    </citation>
    <scope>NUCLEOTIDE SEQUENCE [LARGE SCALE GENOMIC DNA]</scope>
    <source>
        <strain evidence="2">MSH-3 / Tucson 14011-0111.49</strain>
    </source>
</reference>
<evidence type="ECO:0000313" key="1">
    <source>
        <dbReference type="EMBL" id="EDW40140.1"/>
    </source>
</evidence>
<keyword evidence="2" id="KW-1185">Reference proteome</keyword>